<dbReference type="Proteomes" id="UP000005631">
    <property type="component" value="Chromosome"/>
</dbReference>
<dbReference type="HOGENOM" id="CLU_1303888_0_0_10"/>
<dbReference type="KEGG" id="oho:Oweho_0478"/>
<dbReference type="EMBL" id="CP003156">
    <property type="protein sequence ID" value="AEV31496.1"/>
    <property type="molecule type" value="Genomic_DNA"/>
</dbReference>
<keyword evidence="3" id="KW-1185">Reference proteome</keyword>
<feature type="transmembrane region" description="Helical" evidence="1">
    <location>
        <begin position="100"/>
        <end position="121"/>
    </location>
</feature>
<protein>
    <submittedName>
        <fullName evidence="2">Uncharacterized protein</fullName>
    </submittedName>
</protein>
<keyword evidence="1" id="KW-0812">Transmembrane</keyword>
<dbReference type="AlphaFoldDB" id="G8QZQ2"/>
<keyword evidence="1" id="KW-1133">Transmembrane helix</keyword>
<sequence>MESAVNIIKAIDTELIQSEKDCLSLAQANTLLIRHSMMTKVERSNGELKRLLENGEIPHAYQTTEKPRQWFIPLSHRGRTEKKKAETKYTKIENPNQKKLPVGCAFFSGLIIVFLLAVFLFSDSESSRVTYYANRTTYAATSKAAYNDMFQYALDNDNEALSLLMIQGELVLIREETELYLIETDGLGTGIFRKKGSTQQLWFSTDFVDKK</sequence>
<evidence type="ECO:0000313" key="3">
    <source>
        <dbReference type="Proteomes" id="UP000005631"/>
    </source>
</evidence>
<evidence type="ECO:0000313" key="2">
    <source>
        <dbReference type="EMBL" id="AEV31496.1"/>
    </source>
</evidence>
<name>G8QZQ2_OWEHD</name>
<proteinExistence type="predicted"/>
<dbReference type="eggNOG" id="ENOG5033BRN">
    <property type="taxonomic scope" value="Bacteria"/>
</dbReference>
<evidence type="ECO:0000256" key="1">
    <source>
        <dbReference type="SAM" id="Phobius"/>
    </source>
</evidence>
<keyword evidence="1" id="KW-0472">Membrane</keyword>
<organism evidence="2 3">
    <name type="scientific">Owenweeksia hongkongensis (strain DSM 17368 / CIP 108786 / JCM 12287 / NRRL B-23963 / UST20020801)</name>
    <dbReference type="NCBI Taxonomy" id="926562"/>
    <lineage>
        <taxon>Bacteria</taxon>
        <taxon>Pseudomonadati</taxon>
        <taxon>Bacteroidota</taxon>
        <taxon>Flavobacteriia</taxon>
        <taxon>Flavobacteriales</taxon>
        <taxon>Owenweeksiaceae</taxon>
        <taxon>Owenweeksia</taxon>
    </lineage>
</organism>
<accession>G8QZQ2</accession>
<dbReference type="RefSeq" id="WP_014200857.1">
    <property type="nucleotide sequence ID" value="NC_016599.1"/>
</dbReference>
<dbReference type="STRING" id="926562.Oweho_0478"/>
<reference evidence="2 3" key="1">
    <citation type="journal article" date="2012" name="Stand. Genomic Sci.">
        <title>Genome sequence of the orange-pigmented seawater bacterium Owenweeksia hongkongensis type strain (UST20020801(T)).</title>
        <authorList>
            <person name="Riedel T."/>
            <person name="Held B."/>
            <person name="Nolan M."/>
            <person name="Lucas S."/>
            <person name="Lapidus A."/>
            <person name="Tice H."/>
            <person name="Del Rio T.G."/>
            <person name="Cheng J.F."/>
            <person name="Han C."/>
            <person name="Tapia R."/>
            <person name="Goodwin L.A."/>
            <person name="Pitluck S."/>
            <person name="Liolios K."/>
            <person name="Mavromatis K."/>
            <person name="Pagani I."/>
            <person name="Ivanova N."/>
            <person name="Mikhailova N."/>
            <person name="Pati A."/>
            <person name="Chen A."/>
            <person name="Palaniappan K."/>
            <person name="Rohde M."/>
            <person name="Tindall B.J."/>
            <person name="Detter J.C."/>
            <person name="Goker M."/>
            <person name="Woyke T."/>
            <person name="Bristow J."/>
            <person name="Eisen J.A."/>
            <person name="Markowitz V."/>
            <person name="Hugenholtz P."/>
            <person name="Klenk H.P."/>
            <person name="Kyrpides N.C."/>
        </authorList>
    </citation>
    <scope>NUCLEOTIDE SEQUENCE</scope>
    <source>
        <strain evidence="3">DSM 17368 / JCM 12287 / NRRL B-23963</strain>
    </source>
</reference>
<gene>
    <name evidence="2" type="ordered locus">Oweho_0478</name>
</gene>